<name>J5KB79_9GAMM</name>
<dbReference type="AlphaFoldDB" id="J5KB79"/>
<proteinExistence type="predicted"/>
<dbReference type="InterPro" id="IPR042171">
    <property type="entry name" value="Acyl-CoA_hotdog"/>
</dbReference>
<dbReference type="InterPro" id="IPR029069">
    <property type="entry name" value="HotDog_dom_sf"/>
</dbReference>
<dbReference type="Proteomes" id="UP000010116">
    <property type="component" value="Unassembled WGS sequence"/>
</dbReference>
<dbReference type="EMBL" id="JH611190">
    <property type="protein sequence ID" value="EJP72593.1"/>
    <property type="molecule type" value="Genomic_DNA"/>
</dbReference>
<dbReference type="PANTHER" id="PTHR38110">
    <property type="entry name" value="CHROMOSOME 23, WHOLE GENOME SHOTGUN SEQUENCE"/>
    <property type="match status" value="1"/>
</dbReference>
<gene>
    <name evidence="3" type="ORF">NT02SARS_0991</name>
</gene>
<sequence length="284" mass="32318">MNQYKQFQNALVLNEFDKGCNYELDNRYFVGKTPHGGYLNALMHKALISKLPHTSAISSSVQYLDRIDEGEVYIDVEVFKISRGSSSGIVKIIQDNRICCTFTGTCTDLDVIDGFNDLETPIPQLFNTSNHEDYIKLNYDMISKGFTPSFIKQLKCVIHPDHAWWNRSISIEDSEARCSAILEMEGGIPDQFCLSFYADILPPVVTNKYGALGWVPTITLTTFIRQLPTTKRVFADFKARDINKGYFEQDCNIWDLNGNLVASSRQLTRILKSEEKLKEKGIIK</sequence>
<feature type="domain" description="Acyl-CoA thioesterase-like N-terminal HotDog" evidence="1">
    <location>
        <begin position="30"/>
        <end position="106"/>
    </location>
</feature>
<protein>
    <recommendedName>
        <fullName evidence="5">Thioesterase</fullName>
    </recommendedName>
</protein>
<dbReference type="HOGENOM" id="CLU_068888_0_0_6"/>
<evidence type="ECO:0000313" key="4">
    <source>
        <dbReference type="Proteomes" id="UP000010116"/>
    </source>
</evidence>
<dbReference type="PANTHER" id="PTHR38110:SF1">
    <property type="entry name" value="THIOESTERASE DOMAIN-CONTAINING PROTEIN"/>
    <property type="match status" value="1"/>
</dbReference>
<reference evidence="3 4" key="1">
    <citation type="journal article" date="2012" name="ISME J.">
        <title>Genomic insights to SAR86, an abundant and uncultivated marine bacterial lineage.</title>
        <authorList>
            <person name="Dupont C.L."/>
            <person name="Rusch D.B."/>
            <person name="Yooseph S."/>
            <person name="Lombardo M.J."/>
            <person name="Richter R.A."/>
            <person name="Valas R."/>
            <person name="Novotny M."/>
            <person name="Yee-Greenbaum J."/>
            <person name="Selengut J.D."/>
            <person name="Haft D.H."/>
            <person name="Halpern A.L."/>
            <person name="Lasken R.S."/>
            <person name="Nealson K."/>
            <person name="Friedman R."/>
            <person name="Venter J.C."/>
        </authorList>
    </citation>
    <scope>NUCLEOTIDE SEQUENCE [LARGE SCALE GENOMIC DNA]</scope>
</reference>
<dbReference type="InterPro" id="IPR049449">
    <property type="entry name" value="TesB_ACOT8-like_N"/>
</dbReference>
<dbReference type="InterPro" id="IPR052389">
    <property type="entry name" value="Sec_Metab_Biosynth-Assoc"/>
</dbReference>
<dbReference type="Gene3D" id="2.40.160.210">
    <property type="entry name" value="Acyl-CoA thioesterase, double hotdog domain"/>
    <property type="match status" value="1"/>
</dbReference>
<feature type="domain" description="Acyl-CoA thioesterase-like C-terminal" evidence="2">
    <location>
        <begin position="148"/>
        <end position="268"/>
    </location>
</feature>
<dbReference type="Pfam" id="PF13622">
    <property type="entry name" value="4HBT_3"/>
    <property type="match status" value="1"/>
</dbReference>
<evidence type="ECO:0000259" key="2">
    <source>
        <dbReference type="Pfam" id="PF20789"/>
    </source>
</evidence>
<evidence type="ECO:0008006" key="5">
    <source>
        <dbReference type="Google" id="ProtNLM"/>
    </source>
</evidence>
<evidence type="ECO:0000313" key="3">
    <source>
        <dbReference type="EMBL" id="EJP72593.1"/>
    </source>
</evidence>
<dbReference type="InterPro" id="IPR049450">
    <property type="entry name" value="ACOT8-like_C"/>
</dbReference>
<organism evidence="3 4">
    <name type="scientific">SAR86 cluster bacterium SAR86B</name>
    <dbReference type="NCBI Taxonomy" id="1123867"/>
    <lineage>
        <taxon>Bacteria</taxon>
        <taxon>Pseudomonadati</taxon>
        <taxon>Pseudomonadota</taxon>
        <taxon>Gammaproteobacteria</taxon>
        <taxon>SAR86 cluster</taxon>
    </lineage>
</organism>
<dbReference type="SUPFAM" id="SSF54637">
    <property type="entry name" value="Thioesterase/thiol ester dehydrase-isomerase"/>
    <property type="match status" value="2"/>
</dbReference>
<accession>J5KB79</accession>
<evidence type="ECO:0000259" key="1">
    <source>
        <dbReference type="Pfam" id="PF13622"/>
    </source>
</evidence>
<dbReference type="Pfam" id="PF20789">
    <property type="entry name" value="4HBT_3C"/>
    <property type="match status" value="1"/>
</dbReference>